<dbReference type="Gene3D" id="1.10.10.10">
    <property type="entry name" value="Winged helix-like DNA-binding domain superfamily/Winged helix DNA-binding domain"/>
    <property type="match status" value="1"/>
</dbReference>
<dbReference type="SUPFAM" id="SSF46785">
    <property type="entry name" value="Winged helix' DNA-binding domain"/>
    <property type="match status" value="1"/>
</dbReference>
<evidence type="ECO:0000256" key="1">
    <source>
        <dbReference type="ARBA" id="ARBA00009437"/>
    </source>
</evidence>
<comment type="caution">
    <text evidence="6">The sequence shown here is derived from an EMBL/GenBank/DDBJ whole genome shotgun (WGS) entry which is preliminary data.</text>
</comment>
<dbReference type="GeneID" id="57374916"/>
<evidence type="ECO:0000256" key="3">
    <source>
        <dbReference type="ARBA" id="ARBA00023125"/>
    </source>
</evidence>
<gene>
    <name evidence="6" type="ORF">BLL37_04830</name>
</gene>
<dbReference type="Gene3D" id="3.40.190.10">
    <property type="entry name" value="Periplasmic binding protein-like II"/>
    <property type="match status" value="2"/>
</dbReference>
<accession>A0A1V2JV51</accession>
<evidence type="ECO:0000259" key="5">
    <source>
        <dbReference type="PROSITE" id="PS50931"/>
    </source>
</evidence>
<evidence type="ECO:0000256" key="4">
    <source>
        <dbReference type="ARBA" id="ARBA00023163"/>
    </source>
</evidence>
<evidence type="ECO:0000256" key="2">
    <source>
        <dbReference type="ARBA" id="ARBA00023015"/>
    </source>
</evidence>
<comment type="similarity">
    <text evidence="1">Belongs to the LysR transcriptional regulatory family.</text>
</comment>
<keyword evidence="3" id="KW-0238">DNA-binding</keyword>
<feature type="domain" description="HTH lysR-type" evidence="5">
    <location>
        <begin position="5"/>
        <end position="63"/>
    </location>
</feature>
<protein>
    <submittedName>
        <fullName evidence="6">LysR family transcriptional regulator</fullName>
    </submittedName>
</protein>
<dbReference type="InterPro" id="IPR036390">
    <property type="entry name" value="WH_DNA-bd_sf"/>
</dbReference>
<evidence type="ECO:0000313" key="6">
    <source>
        <dbReference type="EMBL" id="ONH48696.1"/>
    </source>
</evidence>
<name>A0A1V2JV51_PSEAZ</name>
<evidence type="ECO:0000313" key="7">
    <source>
        <dbReference type="Proteomes" id="UP000188559"/>
    </source>
</evidence>
<dbReference type="EMBL" id="MNPV01000001">
    <property type="protein sequence ID" value="ONH48696.1"/>
    <property type="molecule type" value="Genomic_DNA"/>
</dbReference>
<dbReference type="PANTHER" id="PTHR30346:SF0">
    <property type="entry name" value="HCA OPERON TRANSCRIPTIONAL ACTIVATOR HCAR"/>
    <property type="match status" value="1"/>
</dbReference>
<dbReference type="InterPro" id="IPR005119">
    <property type="entry name" value="LysR_subst-bd"/>
</dbReference>
<keyword evidence="4" id="KW-0804">Transcription</keyword>
<dbReference type="SUPFAM" id="SSF53850">
    <property type="entry name" value="Periplasmic binding protein-like II"/>
    <property type="match status" value="1"/>
</dbReference>
<dbReference type="PANTHER" id="PTHR30346">
    <property type="entry name" value="TRANSCRIPTIONAL DUAL REGULATOR HCAR-RELATED"/>
    <property type="match status" value="1"/>
</dbReference>
<dbReference type="GO" id="GO:0032993">
    <property type="term" value="C:protein-DNA complex"/>
    <property type="evidence" value="ECO:0007669"/>
    <property type="project" value="TreeGrafter"/>
</dbReference>
<dbReference type="GO" id="GO:0003700">
    <property type="term" value="F:DNA-binding transcription factor activity"/>
    <property type="evidence" value="ECO:0007669"/>
    <property type="project" value="InterPro"/>
</dbReference>
<dbReference type="CDD" id="cd08412">
    <property type="entry name" value="PBP2_PAO1_like"/>
    <property type="match status" value="1"/>
</dbReference>
<dbReference type="InterPro" id="IPR000847">
    <property type="entry name" value="LysR_HTH_N"/>
</dbReference>
<dbReference type="GO" id="GO:0003677">
    <property type="term" value="F:DNA binding"/>
    <property type="evidence" value="ECO:0007669"/>
    <property type="project" value="UniProtKB-KW"/>
</dbReference>
<reference evidence="6 7" key="1">
    <citation type="submission" date="2016-10" db="EMBL/GenBank/DDBJ databases">
        <title>Pseudomonas lactis sp. nov. and Pseudomonas paralactis sp. nov., isolated from bovine raw milk.</title>
        <authorList>
            <person name="Von Neubeck M."/>
            <person name="Huptas C."/>
            <person name="Glueck C."/>
            <person name="Krewinkel M."/>
            <person name="Stoeckel M."/>
            <person name="Stressler T."/>
            <person name="Fischer L."/>
            <person name="Hinrichs J."/>
            <person name="Scherer S."/>
            <person name="Wenning M."/>
        </authorList>
    </citation>
    <scope>NUCLEOTIDE SEQUENCE [LARGE SCALE GENOMIC DNA]</scope>
    <source>
        <strain evidence="6 7">DSM 18862</strain>
    </source>
</reference>
<dbReference type="OrthoDB" id="8679465at2"/>
<sequence length="329" mass="36240">MLSRITQRQLEYFVASGEAGSISAAAERIHVSSPSISAAITHMEAELGIQLFIRHHAQGISLTAVGRLVMQEAKLILEQMTNLYTIASESLNTVRGPLRVGCLESLAPMITPELVFGFGRAFPGVRLTQAEGNHEELLEKLRSGELDIALTYDLVTSPDIDFQPLAQLPPYVMVGEYHPLANSPAVSMQDLEAYPVVLLDTPWSRDYFLSLFIQAGTTPNIIMRSTNLETVRAMVGNGIGYSFANARPKSNMSQDGKRVIRLRLAGAHRPMRLGYATASNTQLSRVVSAFAERCRMFVSDQYIPGMAPPSFFDPHAVRDCRSELAREGR</sequence>
<organism evidence="6 7">
    <name type="scientific">Pseudomonas azotoformans</name>
    <dbReference type="NCBI Taxonomy" id="47878"/>
    <lineage>
        <taxon>Bacteria</taxon>
        <taxon>Pseudomonadati</taxon>
        <taxon>Pseudomonadota</taxon>
        <taxon>Gammaproteobacteria</taxon>
        <taxon>Pseudomonadales</taxon>
        <taxon>Pseudomonadaceae</taxon>
        <taxon>Pseudomonas</taxon>
    </lineage>
</organism>
<dbReference type="FunFam" id="1.10.10.10:FF:000001">
    <property type="entry name" value="LysR family transcriptional regulator"/>
    <property type="match status" value="1"/>
</dbReference>
<proteinExistence type="inferred from homology"/>
<dbReference type="Pfam" id="PF03466">
    <property type="entry name" value="LysR_substrate"/>
    <property type="match status" value="1"/>
</dbReference>
<keyword evidence="7" id="KW-1185">Reference proteome</keyword>
<dbReference type="AlphaFoldDB" id="A0A1V2JV51"/>
<dbReference type="Pfam" id="PF00126">
    <property type="entry name" value="HTH_1"/>
    <property type="match status" value="1"/>
</dbReference>
<dbReference type="RefSeq" id="WP_071492829.1">
    <property type="nucleotide sequence ID" value="NZ_LT629702.1"/>
</dbReference>
<dbReference type="PRINTS" id="PR00039">
    <property type="entry name" value="HTHLYSR"/>
</dbReference>
<dbReference type="InterPro" id="IPR036388">
    <property type="entry name" value="WH-like_DNA-bd_sf"/>
</dbReference>
<dbReference type="PROSITE" id="PS50931">
    <property type="entry name" value="HTH_LYSR"/>
    <property type="match status" value="1"/>
</dbReference>
<dbReference type="Proteomes" id="UP000188559">
    <property type="component" value="Unassembled WGS sequence"/>
</dbReference>
<keyword evidence="2" id="KW-0805">Transcription regulation</keyword>